<dbReference type="Proteomes" id="UP000502433">
    <property type="component" value="Chromosome"/>
</dbReference>
<reference evidence="1 2" key="2">
    <citation type="submission" date="2020-04" db="EMBL/GenBank/DDBJ databases">
        <authorList>
            <person name="Fomenkov A."/>
            <person name="Anton B.P."/>
            <person name="Roberts R.J."/>
        </authorList>
    </citation>
    <scope>NUCLEOTIDE SEQUENCE [LARGE SCALE GENOMIC DNA]</scope>
    <source>
        <strain evidence="1 2">CCAP 1403/13f</strain>
    </source>
</reference>
<gene>
    <name evidence="1" type="ORF">HGD76_03250</name>
</gene>
<dbReference type="KEGG" id="dfs:HGD76_03250"/>
<dbReference type="AlphaFoldDB" id="A0A6H2BX81"/>
<dbReference type="RefSeq" id="WP_168694951.1">
    <property type="nucleotide sequence ID" value="NZ_CP051206.1"/>
</dbReference>
<proteinExistence type="predicted"/>
<accession>A0A6H2BX81</accession>
<evidence type="ECO:0000313" key="2">
    <source>
        <dbReference type="Proteomes" id="UP000502433"/>
    </source>
</evidence>
<dbReference type="EMBL" id="CP051206">
    <property type="protein sequence ID" value="QJB43384.1"/>
    <property type="molecule type" value="Genomic_DNA"/>
</dbReference>
<name>A0A6H2BX81_DOLFA</name>
<evidence type="ECO:0000313" key="1">
    <source>
        <dbReference type="EMBL" id="QJB43384.1"/>
    </source>
</evidence>
<sequence>MTMQDVNNSTFIESREKEWITFARRYVWIAVSITPFNISDNIIEPQNPNLSESIHTLKQFPVSGYDSSYVNSIENSPRSDEDGLINKNLDYIHDSSLGHRIKIFRNGHCEFLLCLERSVQKTSQILNDNNDYNLEVIPGRKCLNYDDLAKAFIYQIEALLNIWNASLPFNDVLLTTMITNTNDVNMTVKLTPNSITNDYKFGIPVNSTSLKYSRNINKSSLDTIKYDVIKRFINNFNWDIDNLLNEEGELNRPHLFSKARLI</sequence>
<organism evidence="1 2">
    <name type="scientific">Dolichospermum flos-aquae CCAP 1403/13F</name>
    <dbReference type="NCBI Taxonomy" id="315271"/>
    <lineage>
        <taxon>Bacteria</taxon>
        <taxon>Bacillati</taxon>
        <taxon>Cyanobacteriota</taxon>
        <taxon>Cyanophyceae</taxon>
        <taxon>Nostocales</taxon>
        <taxon>Aphanizomenonaceae</taxon>
        <taxon>Dolichospermum</taxon>
    </lineage>
</organism>
<reference evidence="1 2" key="1">
    <citation type="submission" date="2020-04" db="EMBL/GenBank/DDBJ databases">
        <title>Genome-Wide Identification of 5-Methylcytosine Sites in Bacterial Genomes By High-Throughput Sequencing of MspJI Restriction Fragments.</title>
        <authorList>
            <person name="Wu V."/>
        </authorList>
    </citation>
    <scope>NUCLEOTIDE SEQUENCE [LARGE SCALE GENOMIC DNA]</scope>
    <source>
        <strain evidence="1 2">CCAP 1403/13f</strain>
    </source>
</reference>
<protein>
    <submittedName>
        <fullName evidence="1">Uncharacterized protein</fullName>
    </submittedName>
</protein>